<evidence type="ECO:0000313" key="24">
    <source>
        <dbReference type="EMBL" id="EAG9519324.1"/>
    </source>
</evidence>
<evidence type="ECO:0000313" key="15">
    <source>
        <dbReference type="EMBL" id="EAG2087259.1"/>
    </source>
</evidence>
<evidence type="ECO:0000313" key="35">
    <source>
        <dbReference type="EMBL" id="EDN9836991.1"/>
    </source>
</evidence>
<dbReference type="Proteomes" id="UP000389283">
    <property type="component" value="Unassembled WGS sequence"/>
</dbReference>
<evidence type="ECO:0000313" key="90">
    <source>
        <dbReference type="Proteomes" id="UP000852906"/>
    </source>
</evidence>
<evidence type="ECO:0000313" key="72">
    <source>
        <dbReference type="Proteomes" id="UP000481141"/>
    </source>
</evidence>
<dbReference type="Proteomes" id="UP000840197">
    <property type="component" value="Unassembled WGS sequence"/>
</dbReference>
<dbReference type="Proteomes" id="UP000368512">
    <property type="component" value="Unassembled WGS sequence"/>
</dbReference>
<evidence type="ECO:0000313" key="71">
    <source>
        <dbReference type="Proteomes" id="UP000478704"/>
    </source>
</evidence>
<dbReference type="EMBL" id="DAAJFY010000008">
    <property type="protein sequence ID" value="HAC0276013.1"/>
    <property type="molecule type" value="Genomic_DNA"/>
</dbReference>
<dbReference type="EMBL" id="AABGUK010000002">
    <property type="protein sequence ID" value="EAH4241926.1"/>
    <property type="molecule type" value="Genomic_DNA"/>
</dbReference>
<evidence type="ECO:0000313" key="18">
    <source>
        <dbReference type="EMBL" id="EAG2997226.1"/>
    </source>
</evidence>
<dbReference type="Proteomes" id="UP000540117">
    <property type="component" value="Unassembled WGS sequence"/>
</dbReference>
<dbReference type="Proteomes" id="UP000467347">
    <property type="component" value="Unassembled WGS sequence"/>
</dbReference>
<dbReference type="Proteomes" id="UP000339309">
    <property type="component" value="Unassembled WGS sequence"/>
</dbReference>
<dbReference type="EMBL" id="AABATR010000008">
    <property type="protein sequence ID" value="EAG1894567.1"/>
    <property type="molecule type" value="Genomic_DNA"/>
</dbReference>
<organism evidence="17 75">
    <name type="scientific">Listeria monocytogenes</name>
    <dbReference type="NCBI Taxonomy" id="1639"/>
    <lineage>
        <taxon>Bacteria</taxon>
        <taxon>Bacillati</taxon>
        <taxon>Bacillota</taxon>
        <taxon>Bacilli</taxon>
        <taxon>Bacillales</taxon>
        <taxon>Listeriaceae</taxon>
        <taxon>Listeria</taxon>
    </lineage>
</organism>
<evidence type="ECO:0000313" key="57">
    <source>
        <dbReference type="Proteomes" id="UP000364988"/>
    </source>
</evidence>
<evidence type="ECO:0000313" key="50">
    <source>
        <dbReference type="Proteomes" id="UP000337746"/>
    </source>
</evidence>
<evidence type="ECO:0000313" key="85">
    <source>
        <dbReference type="Proteomes" id="UP000566721"/>
    </source>
</evidence>
<evidence type="ECO:0000313" key="47">
    <source>
        <dbReference type="EMBL" id="OET49989.1"/>
    </source>
</evidence>
<dbReference type="EMBL" id="AAAIKW010000004">
    <property type="protein sequence ID" value="EAC4552495.1"/>
    <property type="molecule type" value="Genomic_DNA"/>
</dbReference>
<dbReference type="EMBL" id="AALAQH010000004">
    <property type="protein sequence ID" value="ECX6924881.1"/>
    <property type="molecule type" value="Genomic_DNA"/>
</dbReference>
<evidence type="ECO:0000313" key="76">
    <source>
        <dbReference type="Proteomes" id="UP000527632"/>
    </source>
</evidence>
<dbReference type="Proteomes" id="UP000525850">
    <property type="component" value="Unassembled WGS sequence"/>
</dbReference>
<evidence type="ECO:0000313" key="64">
    <source>
        <dbReference type="Proteomes" id="UP000423131"/>
    </source>
</evidence>
<dbReference type="EMBL" id="AABAGT010000013">
    <property type="protein sequence ID" value="EAG0867515.1"/>
    <property type="molecule type" value="Genomic_DNA"/>
</dbReference>
<name>A0A0B8R9W6_LISMN</name>
<dbReference type="Proteomes" id="UP000423131">
    <property type="component" value="Unassembled WGS sequence"/>
</dbReference>
<dbReference type="EMBL" id="AACJYH010000008">
    <property type="protein sequence ID" value="EAK8898263.1"/>
    <property type="molecule type" value="Genomic_DNA"/>
</dbReference>
<accession>A0A0B8R9W6</accession>
<reference evidence="50 53" key="4">
    <citation type="submission" date="2018-06" db="EMBL/GenBank/DDBJ databases">
        <authorList>
            <consortium name="GenomeTrakr: Next Generation Sequencing Network for Food Pathogen Tracability"/>
        </authorList>
    </citation>
    <scope>NUCLEOTIDE SEQUENCE [LARGE SCALE GENOMIC DNA]</scope>
    <source>
        <strain evidence="18 84">10B02965A-1</strain>
        <strain evidence="4 59">CFSAN008042</strain>
        <strain evidence="20 77">CFSAN063727</strain>
        <strain evidence="34 66">CFSAN102901</strain>
        <strain evidence="10 61">FDA00006494</strain>
        <strain evidence="2 58">FDA00007096</strain>
        <strain evidence="6 63">FDA00008584</strain>
        <strain evidence="16">FDA00011243</strain>
        <strain evidence="3 48">FDA00013332</strain>
        <strain evidence="9 52">FDA00013853</strain>
        <strain evidence="29 64">FDA00014336</strain>
        <strain evidence="30 62">FDA00014370</strain>
        <strain evidence="37">FDA00015054</strain>
        <strain evidence="19 80">FDA1005580-S054-001</strain>
        <strain evidence="71">FDA1090798-S029-001</strain>
        <strain evidence="72">FDA956581-098-004</strain>
        <strain evidence="17 75">FDA960927-006-004</strain>
        <strain evidence="21 85">FLAG-38921</strain>
        <strain evidence="31 65">FLAG-51482A</strain>
        <strain evidence="15 50">FLAG-54356</strain>
        <strain evidence="8 60">FSIS31901579</strain>
        <strain evidence="27 76">LS1344</strain>
        <strain evidence="35 68">OSF101448</strain>
        <strain evidence="7 53">VA-WGS-00405</strain>
    </source>
</reference>
<evidence type="ECO:0000313" key="56">
    <source>
        <dbReference type="Proteomes" id="UP000358545"/>
    </source>
</evidence>
<dbReference type="Proteomes" id="UP000460224">
    <property type="component" value="Unassembled WGS sequence"/>
</dbReference>
<dbReference type="EMBL" id="AANCRK010000004">
    <property type="protein sequence ID" value="EDN7715520.1"/>
    <property type="molecule type" value="Genomic_DNA"/>
</dbReference>
<dbReference type="EMBL" id="AABBHO010000020">
    <property type="protein sequence ID" value="EAG2997226.1"/>
    <property type="molecule type" value="Genomic_DNA"/>
</dbReference>
<dbReference type="RefSeq" id="WP_003727816.1">
    <property type="nucleotide sequence ID" value="NC_021824.1"/>
</dbReference>
<dbReference type="EMBL" id="DABJAN010000002">
    <property type="protein sequence ID" value="HAJ9592766.1"/>
    <property type="molecule type" value="Genomic_DNA"/>
</dbReference>
<evidence type="ECO:0000313" key="84">
    <source>
        <dbReference type="Proteomes" id="UP000549379"/>
    </source>
</evidence>
<evidence type="ECO:0000313" key="74">
    <source>
        <dbReference type="Proteomes" id="UP000522199"/>
    </source>
</evidence>
<dbReference type="AlphaFoldDB" id="A0A0B8R9W6"/>
<evidence type="ECO:0000313" key="40">
    <source>
        <dbReference type="EMBL" id="HAB8557742.1"/>
    </source>
</evidence>
<evidence type="ECO:0000313" key="66">
    <source>
        <dbReference type="Proteomes" id="UP000455569"/>
    </source>
</evidence>
<evidence type="ECO:0000313" key="62">
    <source>
        <dbReference type="Proteomes" id="UP000389283"/>
    </source>
</evidence>
<dbReference type="Proteomes" id="UP000365297">
    <property type="component" value="Unassembled WGS sequence"/>
</dbReference>
<dbReference type="Proteomes" id="UP000530452">
    <property type="component" value="Unassembled WGS sequence"/>
</dbReference>
<dbReference type="Proteomes" id="UP000467536">
    <property type="component" value="Unassembled WGS sequence"/>
</dbReference>
<evidence type="ECO:0000313" key="5">
    <source>
        <dbReference type="EMBL" id="EAC9040600.1"/>
    </source>
</evidence>
<dbReference type="EMBL" id="AABGHY010000004">
    <property type="protein sequence ID" value="EAH3294092.1"/>
    <property type="molecule type" value="Genomic_DNA"/>
</dbReference>
<dbReference type="Proteomes" id="UP000489121">
    <property type="component" value="Unassembled WGS sequence"/>
</dbReference>
<evidence type="ECO:0000313" key="9">
    <source>
        <dbReference type="EMBL" id="EAD5786025.1"/>
    </source>
</evidence>
<reference evidence="86 87" key="2">
    <citation type="journal article" date="2018" name="Genome Biol.">
        <title>SKESA: strategic k-mer extension for scrupulous assemblies.</title>
        <authorList>
            <person name="Souvorov A."/>
            <person name="Agarwala R."/>
            <person name="Lipman D.J."/>
        </authorList>
    </citation>
    <scope>NUCLEOTIDE SEQUENCE [LARGE SCALE GENOMIC DNA]</scope>
    <source>
        <strain evidence="38">09CEB371LM</strain>
        <strain evidence="44">2017-325981-023-01</strain>
        <strain evidence="40 89">CFIAFB20100120</strain>
        <strain evidence="39 86">CFIAFB20130012</strain>
        <strain evidence="42">CFIAFB20170037</strain>
        <strain evidence="41 87">CFIAFB20170045</strain>
        <strain evidence="43 88">DMG1500109</strain>
    </source>
</reference>
<dbReference type="EMBL" id="AALEDS010000005">
    <property type="protein sequence ID" value="ECY6544254.1"/>
    <property type="molecule type" value="Genomic_DNA"/>
</dbReference>
<dbReference type="Proteomes" id="UP000336166">
    <property type="component" value="Unassembled WGS sequence"/>
</dbReference>
<dbReference type="EMBL" id="JACAVN010000008">
    <property type="protein sequence ID" value="NYA02565.1"/>
    <property type="molecule type" value="Genomic_DNA"/>
</dbReference>
<evidence type="ECO:0000313" key="82">
    <source>
        <dbReference type="Proteomes" id="UP000546397"/>
    </source>
</evidence>
<evidence type="ECO:0000313" key="27">
    <source>
        <dbReference type="EMBL" id="EAH4241926.1"/>
    </source>
</evidence>
<dbReference type="EMBL" id="AAAMZD010000004">
    <property type="protein sequence ID" value="EAD3793152.1"/>
    <property type="molecule type" value="Genomic_DNA"/>
</dbReference>
<dbReference type="EMBL" id="AAAJKI010000044">
    <property type="protein sequence ID" value="EAC6549329.1"/>
    <property type="molecule type" value="Genomic_DNA"/>
</dbReference>
<dbReference type="EMBL" id="AANDSR010000006">
    <property type="protein sequence ID" value="EDN9836991.1"/>
    <property type="molecule type" value="Genomic_DNA"/>
</dbReference>
<dbReference type="Proteomes" id="UP000403352">
    <property type="component" value="Unassembled WGS sequence"/>
</dbReference>
<dbReference type="EMBL" id="QDAY01000002">
    <property type="protein sequence ID" value="KAA9450597.1"/>
    <property type="molecule type" value="Genomic_DNA"/>
</dbReference>
<evidence type="ECO:0000313" key="36">
    <source>
        <dbReference type="EMBL" id="EDO0985773.1"/>
    </source>
</evidence>
<dbReference type="Proteomes" id="UP000481141">
    <property type="component" value="Unassembled WGS sequence"/>
</dbReference>
<dbReference type="EMBL" id="AABFVG010000004">
    <property type="protein sequence ID" value="EAH2281895.1"/>
    <property type="molecule type" value="Genomic_DNA"/>
</dbReference>
<evidence type="ECO:0000313" key="60">
    <source>
        <dbReference type="Proteomes" id="UP000376505"/>
    </source>
</evidence>
<evidence type="ECO:0000313" key="23">
    <source>
        <dbReference type="EMBL" id="EAG9386373.1"/>
    </source>
</evidence>
<reference evidence="39" key="8">
    <citation type="submission" date="2020-01" db="EMBL/GenBank/DDBJ databases">
        <authorList>
            <consortium name="NCBI Pathogen Detection Project"/>
        </authorList>
    </citation>
    <scope>NUCLEOTIDE SEQUENCE</scope>
    <source>
        <strain evidence="38">09CEB371LM</strain>
        <strain evidence="44">2017-325981-023-01</strain>
        <strain evidence="40">CFIAFB20100120</strain>
        <strain evidence="39">CFIAFB20130012</strain>
        <strain evidence="42">CFIAFB20170037</strain>
        <strain evidence="41">CFIAFB20170045</strain>
        <strain evidence="43">DMG1500109</strain>
    </source>
</reference>
<evidence type="ECO:0000313" key="38">
    <source>
        <dbReference type="EMBL" id="HAA8052024.1"/>
    </source>
</evidence>
<evidence type="ECO:0000313" key="44">
    <source>
        <dbReference type="EMBL" id="HAJ9592766.1"/>
    </source>
</evidence>
<evidence type="ECO:0000313" key="16">
    <source>
        <dbReference type="EMBL" id="EAG2244916.1"/>
    </source>
</evidence>
<evidence type="ECO:0000313" key="4">
    <source>
        <dbReference type="EMBL" id="EAC7479955.1"/>
    </source>
</evidence>
<evidence type="ECO:0000313" key="13">
    <source>
        <dbReference type="EMBL" id="EAG0867515.1"/>
    </source>
</evidence>
<reference evidence="74 83" key="6">
    <citation type="submission" date="2019-04" db="EMBL/GenBank/DDBJ databases">
        <authorList>
            <consortium name="GenomeTrakr network: Whole genome sequencing for foodborne pathogen traceback"/>
        </authorList>
    </citation>
    <scope>NUCLEOTIDE SEQUENCE [LARGE SCALE GENOMIC DNA]</scope>
    <source>
        <strain evidence="22 83">CFSAN004300</strain>
        <strain evidence="23 74">CFSAN072474</strain>
        <strain evidence="32 57">FLAG-55987</strain>
    </source>
</reference>
<evidence type="ECO:0000313" key="63">
    <source>
        <dbReference type="Proteomes" id="UP000403352"/>
    </source>
</evidence>
<dbReference type="EMBL" id="AABCVX010000004">
    <property type="protein sequence ID" value="EAG6169713.1"/>
    <property type="molecule type" value="Genomic_DNA"/>
</dbReference>
<dbReference type="EMBL" id="AABBAW010000004">
    <property type="protein sequence ID" value="EAG2515418.1"/>
    <property type="molecule type" value="Genomic_DNA"/>
</dbReference>
<evidence type="ECO:0000313" key="3">
    <source>
        <dbReference type="EMBL" id="EAC6549329.1"/>
    </source>
</evidence>
<evidence type="ECO:0000313" key="79">
    <source>
        <dbReference type="Proteomes" id="UP000533021"/>
    </source>
</evidence>
<dbReference type="Proteomes" id="UP000337746">
    <property type="component" value="Unassembled WGS sequence"/>
</dbReference>
<evidence type="ECO:0000313" key="25">
    <source>
        <dbReference type="EMBL" id="EAH2281895.1"/>
    </source>
</evidence>
<evidence type="ECO:0000313" key="81">
    <source>
        <dbReference type="Proteomes" id="UP000544530"/>
    </source>
</evidence>
<dbReference type="Proteomes" id="UP000478682">
    <property type="component" value="Unassembled WGS sequence"/>
</dbReference>
<dbReference type="Proteomes" id="UP000379076">
    <property type="component" value="Unassembled WGS sequence"/>
</dbReference>
<evidence type="ECO:0000313" key="8">
    <source>
        <dbReference type="EMBL" id="EAD5774280.1"/>
    </source>
</evidence>
<dbReference type="EMBL" id="DAAJCS010000008">
    <property type="protein sequence ID" value="HAC0013553.1"/>
    <property type="molecule type" value="Genomic_DNA"/>
</dbReference>
<evidence type="ECO:0000313" key="22">
    <source>
        <dbReference type="EMBL" id="EAG6991122.1"/>
    </source>
</evidence>
<evidence type="ECO:0000313" key="1">
    <source>
        <dbReference type="EMBL" id="EAC4552495.1"/>
    </source>
</evidence>
<dbReference type="EMBL" id="AABAWE010000003">
    <property type="protein sequence ID" value="EAG2087259.1"/>
    <property type="molecule type" value="Genomic_DNA"/>
</dbReference>
<evidence type="ECO:0000313" key="6">
    <source>
        <dbReference type="EMBL" id="EAD1185455.1"/>
    </source>
</evidence>
<dbReference type="Proteomes" id="UP000345329">
    <property type="component" value="Unassembled WGS sequence"/>
</dbReference>
<evidence type="ECO:0000313" key="65">
    <source>
        <dbReference type="Proteomes" id="UP000427828"/>
    </source>
</evidence>
<evidence type="ECO:0000313" key="2">
    <source>
        <dbReference type="EMBL" id="EAC5551723.1"/>
    </source>
</evidence>
<evidence type="ECO:0000313" key="77">
    <source>
        <dbReference type="Proteomes" id="UP000528151"/>
    </source>
</evidence>
<evidence type="ECO:0000313" key="48">
    <source>
        <dbReference type="Proteomes" id="UP000331186"/>
    </source>
</evidence>
<dbReference type="EMBL" id="AABAYG010000002">
    <property type="protein sequence ID" value="EAG2244916.1"/>
    <property type="molecule type" value="Genomic_DNA"/>
</dbReference>
<dbReference type="EMBL" id="AAHZFN010000009">
    <property type="protein sequence ID" value="ECB9473589.1"/>
    <property type="molecule type" value="Genomic_DNA"/>
</dbReference>
<dbReference type="EMBL" id="AAANYR010000002">
    <property type="protein sequence ID" value="EAD5786025.1"/>
    <property type="molecule type" value="Genomic_DNA"/>
</dbReference>
<dbReference type="EMBL" id="AAAIXK010000009">
    <property type="protein sequence ID" value="EAC5551723.1"/>
    <property type="molecule type" value="Genomic_DNA"/>
</dbReference>
<dbReference type="Proteomes" id="UP000478704">
    <property type="component" value="Unassembled WGS sequence"/>
</dbReference>
<evidence type="ECO:0000313" key="73">
    <source>
        <dbReference type="Proteomes" id="UP000489121"/>
    </source>
</evidence>
<dbReference type="EMBL" id="AAAKQF010000006">
    <property type="protein sequence ID" value="EAC9040600.1"/>
    <property type="molecule type" value="Genomic_DNA"/>
</dbReference>
<reference evidence="46 81" key="9">
    <citation type="submission" date="2020-06" db="EMBL/GenBank/DDBJ databases">
        <title>Two Listeria outbreaks in Switzerland in 2018 and 2020.</title>
        <authorList>
            <person name="Stevens M.J.A."/>
            <person name="Bloemberg G."/>
            <person name="Nusch-Inderbinnen M."/>
            <person name="Stephan R."/>
        </authorList>
    </citation>
    <scope>NUCLEOTIDE SEQUENCE [LARGE SCALE GENOMIC DNA]</scope>
    <source>
        <strain evidence="46 81">N18-0707</strain>
    </source>
</reference>
<dbReference type="Proteomes" id="UP000427828">
    <property type="component" value="Unassembled WGS sequence"/>
</dbReference>
<evidence type="ECO:0000313" key="32">
    <source>
        <dbReference type="EMBL" id="ECY6544254.1"/>
    </source>
</evidence>
<evidence type="ECO:0000313" key="75">
    <source>
        <dbReference type="Proteomes" id="UP000525850"/>
    </source>
</evidence>
<evidence type="ECO:0000313" key="41">
    <source>
        <dbReference type="EMBL" id="HAC0013553.1"/>
    </source>
</evidence>
<evidence type="ECO:0000313" key="17">
    <source>
        <dbReference type="EMBL" id="EAG2515418.1"/>
    </source>
</evidence>
<dbReference type="Proteomes" id="UP000528151">
    <property type="component" value="Unassembled WGS sequence"/>
</dbReference>
<reference evidence="49 51" key="5">
    <citation type="submission" date="2018-06" db="EMBL/GenBank/DDBJ databases">
        <authorList>
            <consortium name="PulseNet: The National Subtyping Network for Foodborne Disease Surveillance"/>
            <person name="Tarr C.L."/>
            <person name="Trees E."/>
            <person name="Katz L.S."/>
            <person name="Carleton-Romer H.A."/>
            <person name="Stroika S."/>
            <person name="Kucerova Z."/>
            <person name="Roache K.F."/>
            <person name="Sabol A.L."/>
            <person name="Besser J."/>
            <person name="Gerner-Smidt P."/>
        </authorList>
    </citation>
    <scope>NUCLEOTIDE SEQUENCE [LARGE SCALE GENOMIC DNA]</scope>
    <source>
        <strain evidence="1 51">2015L-6227</strain>
        <strain evidence="11 49">PNUSAL000134</strain>
        <strain evidence="5 55">PNUSAL000910</strain>
        <strain evidence="13 56">PNUSAL002180</strain>
        <strain evidence="14 70">PNUSAL002298</strain>
        <strain evidence="28 54">PNUSAL004402</strain>
        <strain evidence="33 73">PNUSAL005692</strain>
    </source>
</reference>
<evidence type="ECO:0000313" key="52">
    <source>
        <dbReference type="Proteomes" id="UP000344343"/>
    </source>
</evidence>
<dbReference type="Proteomes" id="UP000843775">
    <property type="component" value="Unassembled WGS sequence"/>
</dbReference>
<evidence type="ECO:0000313" key="61">
    <source>
        <dbReference type="Proteomes" id="UP000379076"/>
    </source>
</evidence>
<dbReference type="Proteomes" id="UP000527632">
    <property type="component" value="Unassembled WGS sequence"/>
</dbReference>
<dbReference type="EMBL" id="AAAREG010000003">
    <property type="protein sequence ID" value="EAE2353777.1"/>
    <property type="molecule type" value="Genomic_DNA"/>
</dbReference>
<dbReference type="EMBL" id="AAIAJJ010000003">
    <property type="protein sequence ID" value="ECC1556733.1"/>
    <property type="molecule type" value="Genomic_DNA"/>
</dbReference>
<evidence type="ECO:0000313" key="29">
    <source>
        <dbReference type="EMBL" id="ECB9473589.1"/>
    </source>
</evidence>
<evidence type="ECO:0000313" key="31">
    <source>
        <dbReference type="EMBL" id="ECX6924881.1"/>
    </source>
</evidence>
<evidence type="ECO:0000313" key="10">
    <source>
        <dbReference type="EMBL" id="EAE1337940.1"/>
    </source>
</evidence>
<dbReference type="EMBL" id="AABDGJ010000008">
    <property type="protein sequence ID" value="EAG6991122.1"/>
    <property type="molecule type" value="Genomic_DNA"/>
</dbReference>
<dbReference type="EMBL" id="MJTJ01000015">
    <property type="protein sequence ID" value="OET49989.1"/>
    <property type="molecule type" value="Genomic_DNA"/>
</dbReference>
<evidence type="ECO:0000313" key="67">
    <source>
        <dbReference type="Proteomes" id="UP000460224"/>
    </source>
</evidence>
<evidence type="ECO:0000313" key="42">
    <source>
        <dbReference type="EMBL" id="HAC0276013.1"/>
    </source>
</evidence>
<evidence type="ECO:0000313" key="83">
    <source>
        <dbReference type="Proteomes" id="UP000548278"/>
    </source>
</evidence>
<dbReference type="EMBL" id="AABEKY010000001">
    <property type="protein sequence ID" value="EAG9386373.1"/>
    <property type="molecule type" value="Genomic_DNA"/>
</dbReference>
<dbReference type="EMBL" id="DAAIJL010000009">
    <property type="protein sequence ID" value="HAB8557742.1"/>
    <property type="molecule type" value="Genomic_DNA"/>
</dbReference>
<reference evidence="45 67" key="3">
    <citation type="submission" date="2018-04" db="EMBL/GenBank/DDBJ databases">
        <title>Genome Analysis of a Prevalent Clone of Listeria monocytogenes Sequence Type 87 in China.</title>
        <authorList>
            <person name="Wang Y."/>
        </authorList>
    </citation>
    <scope>NUCLEOTIDE SEQUENCE [LARGE SCALE GENOMIC DNA]</scope>
    <source>
        <strain evidence="45 67">ICDC_LM1523</strain>
    </source>
</reference>
<evidence type="ECO:0000313" key="55">
    <source>
        <dbReference type="Proteomes" id="UP000354255"/>
    </source>
</evidence>
<dbReference type="Proteomes" id="UP000842809">
    <property type="component" value="Unassembled WGS sequence"/>
</dbReference>
<evidence type="ECO:0000313" key="39">
    <source>
        <dbReference type="EMBL" id="HAB8398672.1"/>
    </source>
</evidence>
<dbReference type="EMBL" id="AAANYN010000010">
    <property type="protein sequence ID" value="EAD5774280.1"/>
    <property type="molecule type" value="Genomic_DNA"/>
</dbReference>
<sequence length="114" mass="13794">MKGTFNGFLFICNIVIFIQKITIKVSQFSSFLSLSQKIYIYLLAFFKNNSKISYRIEFYLDESFIFINVIFMGIRPYHGYNDFWCIHLPIEWQLVRHLFRHQNHYLFSFISLAV</sequence>
<evidence type="ECO:0000313" key="86">
    <source>
        <dbReference type="Proteomes" id="UP000840197"/>
    </source>
</evidence>
<dbReference type="EMBL" id="DAAIHR010000008">
    <property type="protein sequence ID" value="HAB8398672.1"/>
    <property type="molecule type" value="Genomic_DNA"/>
</dbReference>
<dbReference type="Proteomes" id="UP000533021">
    <property type="component" value="Unassembled WGS sequence"/>
</dbReference>
<dbReference type="Proteomes" id="UP000522199">
    <property type="component" value="Unassembled WGS sequence"/>
</dbReference>
<evidence type="ECO:0000313" key="28">
    <source>
        <dbReference type="EMBL" id="EAK8898263.1"/>
    </source>
</evidence>
<evidence type="ECO:0000313" key="19">
    <source>
        <dbReference type="EMBL" id="EAG4331246.1"/>
    </source>
</evidence>
<gene>
    <name evidence="13" type="ORF">A8L61_09460</name>
    <name evidence="22" type="ORF">AB917_11055</name>
    <name evidence="1" type="ORF">ABZ57_08370</name>
    <name evidence="47" type="ORF">AJL21_07265</name>
    <name evidence="10" type="ORF">ART25_03325</name>
    <name evidence="2" type="ORF">ARY78_14920</name>
    <name evidence="17" type="ORF">B1N52_09625</name>
    <name evidence="16" type="ORF">B1S26_05800</name>
    <name evidence="18" type="ORF">B5K54_07980</name>
    <name evidence="14" type="ORF">BB997_13270</name>
    <name evidence="31" type="ORF">BCZ19_09410</name>
    <name evidence="15" type="ORF">BCZ21_08315</name>
    <name evidence="20" type="ORF">CA369_11275</name>
    <name evidence="19" type="ORF">CAV64_08285</name>
    <name evidence="23" type="ORF">CW845_02550</name>
    <name evidence="25" type="ORF">D4920_07415</name>
    <name evidence="24" type="ORF">D4B11_06045</name>
    <name evidence="26" type="ORF">D5N24_06760</name>
    <name evidence="28" type="ORF">D7104_11215</name>
    <name evidence="45" type="ORF">DCK61_07730</name>
    <name evidence="21" type="ORF">DCT16_09985</name>
    <name evidence="4" type="ORF">DQ70_04575</name>
    <name evidence="3" type="ORF">DU018_13295</name>
    <name evidence="12" type="ORF">E1W56_08185</name>
    <name evidence="27" type="ORF">E5F58_07885</name>
    <name evidence="9" type="ORF">EX365_05545</name>
    <name evidence="8" type="ORF">EXZ73_08275</name>
    <name evidence="32" type="ORF">F6436_07930</name>
    <name evidence="33" type="ORF">F6515_11805</name>
    <name evidence="29" type="ORF">FLR03_07890</name>
    <name evidence="30" type="ORF">FNX40_07905</name>
    <name evidence="36" type="ORF">FV747_07190</name>
    <name evidence="37" type="ORF">G3O21_002571</name>
    <name evidence="38" type="ORF">GHH22_02475</name>
    <name evidence="43" type="ORF">GI949_09735</name>
    <name evidence="35" type="ORF">GJW51_10010</name>
    <name evidence="34" type="ORF">GQG13_10325</name>
    <name evidence="39" type="ORF">GYR60_09110</name>
    <name evidence="40" type="ORF">GYS09_10660</name>
    <name evidence="41" type="ORF">GYX23_11190</name>
    <name evidence="42" type="ORF">GYY14_11645</name>
    <name evidence="44" type="ORF">HQN34_000958</name>
    <name evidence="46" type="ORF">HZJ64_12005</name>
    <name evidence="5" type="ORF">KV70_10315</name>
    <name evidence="6" type="ORF">QD52_10265</name>
    <name evidence="7" type="ORF">UI29_10285</name>
    <name evidence="11" type="ORF">Y261_05370</name>
</gene>
<dbReference type="Proteomes" id="UP000393182">
    <property type="component" value="Unassembled WGS sequence"/>
</dbReference>
<evidence type="ECO:0000313" key="49">
    <source>
        <dbReference type="Proteomes" id="UP000336166"/>
    </source>
</evidence>
<dbReference type="Proteomes" id="UP000549379">
    <property type="component" value="Unassembled WGS sequence"/>
</dbReference>
<dbReference type="EMBL" id="AALGDA010000045">
    <property type="protein sequence ID" value="ECY9783669.1"/>
    <property type="molecule type" value="Genomic_DNA"/>
</dbReference>
<dbReference type="EMBL" id="DAAEEB010000001">
    <property type="protein sequence ID" value="HAA8052024.1"/>
    <property type="molecule type" value="Genomic_DNA"/>
</dbReference>
<evidence type="ECO:0000313" key="59">
    <source>
        <dbReference type="Proteomes" id="UP000368512"/>
    </source>
</evidence>
<dbReference type="EMBL" id="AAALRN010000004">
    <property type="protein sequence ID" value="EAD1185455.1"/>
    <property type="molecule type" value="Genomic_DNA"/>
</dbReference>
<evidence type="ECO:0000313" key="20">
    <source>
        <dbReference type="EMBL" id="EAG4462871.1"/>
    </source>
</evidence>
<dbReference type="EMBL" id="AABBYJ010000004">
    <property type="protein sequence ID" value="EAG4331246.1"/>
    <property type="molecule type" value="Genomic_DNA"/>
</dbReference>
<dbReference type="EMBL" id="AAASLB010000004">
    <property type="protein sequence ID" value="EAE4942009.1"/>
    <property type="molecule type" value="Genomic_DNA"/>
</dbReference>
<dbReference type="Proteomes" id="UP000843503">
    <property type="component" value="Unassembled WGS sequence"/>
</dbReference>
<dbReference type="EMBL" id="AABEMN010000007">
    <property type="protein sequence ID" value="EAG9519324.1"/>
    <property type="molecule type" value="Genomic_DNA"/>
</dbReference>
<reference evidence="47 90" key="1">
    <citation type="submission" date="2016-09" db="EMBL/GenBank/DDBJ databases">
        <title>100K Listeria isolates.</title>
        <authorList>
            <person name="Chen P."/>
            <person name="Weimer B.C."/>
            <person name="Kong N."/>
            <person name="Huang B."/>
        </authorList>
    </citation>
    <scope>NUCLEOTIDE SEQUENCE [LARGE SCALE GENOMIC DNA]</scope>
    <source>
        <strain evidence="47 90">BCW_2383</strain>
    </source>
</reference>
<comment type="caution">
    <text evidence="17">The sequence shown here is derived from an EMBL/GenBank/DDBJ whole genome shotgun (WGS) entry which is preliminary data.</text>
</comment>
<dbReference type="Proteomes" id="UP000364988">
    <property type="component" value="Unassembled WGS sequence"/>
</dbReference>
<dbReference type="Proteomes" id="UP000455569">
    <property type="component" value="Unassembled WGS sequence"/>
</dbReference>
<evidence type="ECO:0000313" key="46">
    <source>
        <dbReference type="EMBL" id="NYA02565.1"/>
    </source>
</evidence>
<dbReference type="Proteomes" id="UP000344343">
    <property type="component" value="Unassembled WGS sequence"/>
</dbReference>
<evidence type="ECO:0000313" key="26">
    <source>
        <dbReference type="EMBL" id="EAH3294092.1"/>
    </source>
</evidence>
<evidence type="ECO:0000313" key="78">
    <source>
        <dbReference type="Proteomes" id="UP000530452"/>
    </source>
</evidence>
<dbReference type="Proteomes" id="UP000852906">
    <property type="component" value="Unassembled WGS sequence"/>
</dbReference>
<dbReference type="Proteomes" id="UP000350032">
    <property type="component" value="Unassembled WGS sequence"/>
</dbReference>
<dbReference type="Proteomes" id="UP000840039">
    <property type="component" value="Unassembled WGS sequence"/>
</dbReference>
<evidence type="ECO:0000313" key="69">
    <source>
        <dbReference type="Proteomes" id="UP000467536"/>
    </source>
</evidence>
<dbReference type="Proteomes" id="UP000354255">
    <property type="component" value="Unassembled WGS sequence"/>
</dbReference>
<evidence type="ECO:0000313" key="58">
    <source>
        <dbReference type="Proteomes" id="UP000365297"/>
    </source>
</evidence>
<dbReference type="EMBL" id="AAAQQZ010000002">
    <property type="protein sequence ID" value="EAE1337940.1"/>
    <property type="molecule type" value="Genomic_DNA"/>
</dbReference>
<evidence type="ECO:0000313" key="12">
    <source>
        <dbReference type="EMBL" id="EAE4942009.1"/>
    </source>
</evidence>
<dbReference type="Proteomes" id="UP000548278">
    <property type="component" value="Unassembled WGS sequence"/>
</dbReference>
<reference evidence="78 79" key="7">
    <citation type="submission" date="2019-04" db="EMBL/GenBank/DDBJ databases">
        <authorList>
            <person name="Ashton P.M."/>
            <person name="Dallman T."/>
            <person name="Nair S."/>
            <person name="De Pinna E."/>
            <person name="Peters T."/>
            <person name="Grant K."/>
        </authorList>
    </citation>
    <scope>NUCLEOTIDE SEQUENCE [LARGE SCALE GENOMIC DNA]</scope>
    <source>
        <strain evidence="25 79">282333</strain>
        <strain evidence="26 78">282352</strain>
        <strain evidence="24 82">289003</strain>
        <strain evidence="36 69">788324</strain>
        <strain evidence="12">RL15000286</strain>
    </source>
</reference>
<dbReference type="Proteomes" id="UP000376505">
    <property type="component" value="Unassembled WGS sequence"/>
</dbReference>
<dbReference type="EMBL" id="AABBZO010000013">
    <property type="protein sequence ID" value="EAG4462871.1"/>
    <property type="molecule type" value="Genomic_DNA"/>
</dbReference>
<dbReference type="EMBL" id="DAAJZA010000006">
    <property type="protein sequence ID" value="HAC1755244.1"/>
    <property type="molecule type" value="Genomic_DNA"/>
</dbReference>
<evidence type="ECO:0000313" key="87">
    <source>
        <dbReference type="Proteomes" id="UP000841146"/>
    </source>
</evidence>
<dbReference type="EMBL" id="AANPAU010000010">
    <property type="protein sequence ID" value="EDP8515118.1"/>
    <property type="molecule type" value="Genomic_DNA"/>
</dbReference>
<evidence type="ECO:0000313" key="11">
    <source>
        <dbReference type="EMBL" id="EAE2353777.1"/>
    </source>
</evidence>
<dbReference type="Proteomes" id="UP000358545">
    <property type="component" value="Unassembled WGS sequence"/>
</dbReference>
<evidence type="ECO:0000313" key="7">
    <source>
        <dbReference type="EMBL" id="EAD3793152.1"/>
    </source>
</evidence>
<evidence type="ECO:0000313" key="43">
    <source>
        <dbReference type="EMBL" id="HAC1755244.1"/>
    </source>
</evidence>
<proteinExistence type="predicted"/>
<evidence type="ECO:0000313" key="88">
    <source>
        <dbReference type="Proteomes" id="UP000843775"/>
    </source>
</evidence>
<dbReference type="Proteomes" id="UP000566721">
    <property type="component" value="Unassembled WGS sequence"/>
</dbReference>
<evidence type="ECO:0000313" key="54">
    <source>
        <dbReference type="Proteomes" id="UP000350032"/>
    </source>
</evidence>
<evidence type="ECO:0000313" key="51">
    <source>
        <dbReference type="Proteomes" id="UP000339309"/>
    </source>
</evidence>
<dbReference type="Proteomes" id="UP000331186">
    <property type="component" value="Unassembled WGS sequence"/>
</dbReference>
<evidence type="ECO:0000313" key="70">
    <source>
        <dbReference type="Proteomes" id="UP000478682"/>
    </source>
</evidence>
<evidence type="ECO:0000313" key="14">
    <source>
        <dbReference type="EMBL" id="EAG1894567.1"/>
    </source>
</evidence>
<dbReference type="EMBL" id="AANEHK010000005">
    <property type="protein sequence ID" value="EDO0985773.1"/>
    <property type="molecule type" value="Genomic_DNA"/>
</dbReference>
<dbReference type="EMBL" id="AAAJWF010000002">
    <property type="protein sequence ID" value="EAC7479955.1"/>
    <property type="molecule type" value="Genomic_DNA"/>
</dbReference>
<dbReference type="Proteomes" id="UP000841146">
    <property type="component" value="Unassembled WGS sequence"/>
</dbReference>
<evidence type="ECO:0000313" key="80">
    <source>
        <dbReference type="Proteomes" id="UP000540117"/>
    </source>
</evidence>
<evidence type="ECO:0000313" key="68">
    <source>
        <dbReference type="Proteomes" id="UP000467347"/>
    </source>
</evidence>
<evidence type="ECO:0000313" key="89">
    <source>
        <dbReference type="Proteomes" id="UP000844415"/>
    </source>
</evidence>
<evidence type="ECO:0000313" key="53">
    <source>
        <dbReference type="Proteomes" id="UP000345329"/>
    </source>
</evidence>
<protein>
    <submittedName>
        <fullName evidence="17">Uncharacterized protein</fullName>
    </submittedName>
</protein>
<evidence type="ECO:0000313" key="37">
    <source>
        <dbReference type="EMBL" id="EDP8515118.1"/>
    </source>
</evidence>
<dbReference type="Proteomes" id="UP000546397">
    <property type="component" value="Unassembled WGS sequence"/>
</dbReference>
<evidence type="ECO:0000313" key="33">
    <source>
        <dbReference type="EMBL" id="ECY9783669.1"/>
    </source>
</evidence>
<evidence type="ECO:0000313" key="34">
    <source>
        <dbReference type="EMBL" id="EDN7715520.1"/>
    </source>
</evidence>
<dbReference type="Proteomes" id="UP000844415">
    <property type="component" value="Unassembled WGS sequence"/>
</dbReference>
<evidence type="ECO:0000313" key="21">
    <source>
        <dbReference type="EMBL" id="EAG6169713.1"/>
    </source>
</evidence>
<evidence type="ECO:0000313" key="45">
    <source>
        <dbReference type="EMBL" id="KAA9450597.1"/>
    </source>
</evidence>
<evidence type="ECO:0000313" key="30">
    <source>
        <dbReference type="EMBL" id="ECC1556733.1"/>
    </source>
</evidence>
<dbReference type="Proteomes" id="UP000544530">
    <property type="component" value="Unassembled WGS sequence"/>
</dbReference>